<evidence type="ECO:0000313" key="2">
    <source>
        <dbReference type="Proteomes" id="UP001233999"/>
    </source>
</evidence>
<comment type="caution">
    <text evidence="1">The sequence shown here is derived from an EMBL/GenBank/DDBJ whole genome shotgun (WGS) entry which is preliminary data.</text>
</comment>
<reference evidence="1" key="2">
    <citation type="submission" date="2023-05" db="EMBL/GenBank/DDBJ databases">
        <authorList>
            <person name="Fouks B."/>
        </authorList>
    </citation>
    <scope>NUCLEOTIDE SEQUENCE</scope>
    <source>
        <strain evidence="1">Stay&amp;Tobe</strain>
        <tissue evidence="1">Testes</tissue>
    </source>
</reference>
<reference evidence="1" key="1">
    <citation type="journal article" date="2023" name="IScience">
        <title>Live-bearing cockroach genome reveals convergent evolutionary mechanisms linked to viviparity in insects and beyond.</title>
        <authorList>
            <person name="Fouks B."/>
            <person name="Harrison M.C."/>
            <person name="Mikhailova A.A."/>
            <person name="Marchal E."/>
            <person name="English S."/>
            <person name="Carruthers M."/>
            <person name="Jennings E.C."/>
            <person name="Chiamaka E.L."/>
            <person name="Frigard R.A."/>
            <person name="Pippel M."/>
            <person name="Attardo G.M."/>
            <person name="Benoit J.B."/>
            <person name="Bornberg-Bauer E."/>
            <person name="Tobe S.S."/>
        </authorList>
    </citation>
    <scope>NUCLEOTIDE SEQUENCE</scope>
    <source>
        <strain evidence="1">Stay&amp;Tobe</strain>
    </source>
</reference>
<evidence type="ECO:0000313" key="1">
    <source>
        <dbReference type="EMBL" id="KAJ9591093.1"/>
    </source>
</evidence>
<dbReference type="EMBL" id="JASPKZ010003887">
    <property type="protein sequence ID" value="KAJ9591093.1"/>
    <property type="molecule type" value="Genomic_DNA"/>
</dbReference>
<dbReference type="AlphaFoldDB" id="A0AAD8A2C5"/>
<proteinExistence type="predicted"/>
<organism evidence="1 2">
    <name type="scientific">Diploptera punctata</name>
    <name type="common">Pacific beetle cockroach</name>
    <dbReference type="NCBI Taxonomy" id="6984"/>
    <lineage>
        <taxon>Eukaryota</taxon>
        <taxon>Metazoa</taxon>
        <taxon>Ecdysozoa</taxon>
        <taxon>Arthropoda</taxon>
        <taxon>Hexapoda</taxon>
        <taxon>Insecta</taxon>
        <taxon>Pterygota</taxon>
        <taxon>Neoptera</taxon>
        <taxon>Polyneoptera</taxon>
        <taxon>Dictyoptera</taxon>
        <taxon>Blattodea</taxon>
        <taxon>Blaberoidea</taxon>
        <taxon>Blaberidae</taxon>
        <taxon>Diplopterinae</taxon>
        <taxon>Diploptera</taxon>
    </lineage>
</organism>
<keyword evidence="2" id="KW-1185">Reference proteome</keyword>
<name>A0AAD8A2C5_DIPPU</name>
<protein>
    <submittedName>
        <fullName evidence="1">Uncharacterized protein</fullName>
    </submittedName>
</protein>
<feature type="non-terminal residue" evidence="1">
    <location>
        <position position="114"/>
    </location>
</feature>
<gene>
    <name evidence="1" type="ORF">L9F63_002374</name>
</gene>
<sequence>MCAEKVQKSGSKKKISPNDFIALYNSVMYKNHDEAAQRIELEWMTPCCSHPYSCNEFHKNQVTAVEVSDARGCSLEYVIKENQWPLVFDMCSLIINSKTYPTSSAVICILNYIL</sequence>
<dbReference type="Proteomes" id="UP001233999">
    <property type="component" value="Unassembled WGS sequence"/>
</dbReference>
<accession>A0AAD8A2C5</accession>